<dbReference type="PANTHER" id="PTHR14190:SF7">
    <property type="entry name" value="VACUOLAR PROTEIN SORTING-ASSOCIATED PROTEIN 52 HOMOLOG"/>
    <property type="match status" value="1"/>
</dbReference>
<dbReference type="Proteomes" id="UP000826234">
    <property type="component" value="Unassembled WGS sequence"/>
</dbReference>
<evidence type="ECO:0000313" key="2">
    <source>
        <dbReference type="EMBL" id="KAH0630706.1"/>
    </source>
</evidence>
<accession>A0ABQ7TMD4</accession>
<dbReference type="InterPro" id="IPR007258">
    <property type="entry name" value="Vps52"/>
</dbReference>
<gene>
    <name evidence="2" type="ORF">JD844_014001</name>
</gene>
<protein>
    <recommendedName>
        <fullName evidence="1">Vps52 C-terminal domain-containing protein</fullName>
    </recommendedName>
</protein>
<sequence>MNSSEGINEYNHNNTPNADRFFYQFLVGQERSVAKEVRDEYVETMSKIYLSYFKSYTSRLMKVQIFPALVVLDSAWRPRFFSKPSLRNRNTIFTLGNRGNVIGSAELEGPIIVPHSAQKSDVRYPFESLFRSQHYALLDNSCREYLFLCDFFLVTGTPALDLFHTVMGKTLAMFLVSRGCRKEGEGVGAGGLGRFCLAKGPVSPHTAHDGGGWLLPRVQAGWASSPQREIWGTGFSMQTWGASPQSYSPIA</sequence>
<comment type="caution">
    <text evidence="2">The sequence shown here is derived from an EMBL/GenBank/DDBJ whole genome shotgun (WGS) entry which is preliminary data.</text>
</comment>
<dbReference type="Pfam" id="PF20655">
    <property type="entry name" value="Vps52_C"/>
    <property type="match status" value="1"/>
</dbReference>
<reference evidence="2 3" key="1">
    <citation type="journal article" date="2022" name="Gigascience">
        <title>A chromosome-level genome assembly and annotation of the desert horned lizard, Phrynosoma platyrhinos, provides insight into chromosomal rearrangements among reptiles.</title>
        <authorList>
            <person name="Koochekian N."/>
            <person name="Ascanio A."/>
            <person name="Farleigh K."/>
            <person name="Card D.C."/>
            <person name="Schield D.R."/>
            <person name="Castoe T.A."/>
            <person name="Jezkova T."/>
        </authorList>
    </citation>
    <scope>NUCLEOTIDE SEQUENCE [LARGE SCALE GENOMIC DNA]</scope>
    <source>
        <strain evidence="2">NK-2021</strain>
    </source>
</reference>
<proteinExistence type="predicted"/>
<dbReference type="PANTHER" id="PTHR14190">
    <property type="entry name" value="SUPPRESSOR OF ACTIN MUTATIONS 2/VACUOLAR PROTEIN SORTING 52"/>
    <property type="match status" value="1"/>
</dbReference>
<dbReference type="InterPro" id="IPR048361">
    <property type="entry name" value="Vps52_C"/>
</dbReference>
<evidence type="ECO:0000313" key="3">
    <source>
        <dbReference type="Proteomes" id="UP000826234"/>
    </source>
</evidence>
<dbReference type="EMBL" id="JAIPUX010000439">
    <property type="protein sequence ID" value="KAH0630706.1"/>
    <property type="molecule type" value="Genomic_DNA"/>
</dbReference>
<feature type="domain" description="Vps52 C-terminal" evidence="1">
    <location>
        <begin position="43"/>
        <end position="174"/>
    </location>
</feature>
<evidence type="ECO:0000259" key="1">
    <source>
        <dbReference type="Pfam" id="PF20655"/>
    </source>
</evidence>
<name>A0ABQ7TMD4_PHRPL</name>
<organism evidence="2 3">
    <name type="scientific">Phrynosoma platyrhinos</name>
    <name type="common">Desert horned lizard</name>
    <dbReference type="NCBI Taxonomy" id="52577"/>
    <lineage>
        <taxon>Eukaryota</taxon>
        <taxon>Metazoa</taxon>
        <taxon>Chordata</taxon>
        <taxon>Craniata</taxon>
        <taxon>Vertebrata</taxon>
        <taxon>Euteleostomi</taxon>
        <taxon>Lepidosauria</taxon>
        <taxon>Squamata</taxon>
        <taxon>Bifurcata</taxon>
        <taxon>Unidentata</taxon>
        <taxon>Episquamata</taxon>
        <taxon>Toxicofera</taxon>
        <taxon>Iguania</taxon>
        <taxon>Phrynosomatidae</taxon>
        <taxon>Phrynosomatinae</taxon>
        <taxon>Phrynosoma</taxon>
    </lineage>
</organism>
<keyword evidence="3" id="KW-1185">Reference proteome</keyword>